<accession>A0A545ASG3</accession>
<dbReference type="InterPro" id="IPR016181">
    <property type="entry name" value="Acyl_CoA_acyltransferase"/>
</dbReference>
<proteinExistence type="predicted"/>
<gene>
    <name evidence="4" type="ORF">FL583_15120</name>
</gene>
<dbReference type="EMBL" id="VIRS01000009">
    <property type="protein sequence ID" value="TQS44264.1"/>
    <property type="molecule type" value="Genomic_DNA"/>
</dbReference>
<dbReference type="RefSeq" id="WP_142705258.1">
    <property type="nucleotide sequence ID" value="NZ_VIRS01000009.1"/>
</dbReference>
<comment type="caution">
    <text evidence="4">The sequence shown here is derived from an EMBL/GenBank/DDBJ whole genome shotgun (WGS) entry which is preliminary data.</text>
</comment>
<sequence length="166" mass="18008">MTFAATSVSLRPASYDSPEASLLIAAVQDEYLTRYGGHDETPVDPLEFAPPRGRFVIARVHDTPVGCGGWRDHAPPGDGSRTAEIRTAEIKRMFVSAEARRRGIARMILADLERTAAEAGYERVILETGDQQPESVALYRAAGYAATAPFGHYAADAGSMYFAKML</sequence>
<dbReference type="InterPro" id="IPR000182">
    <property type="entry name" value="GNAT_dom"/>
</dbReference>
<dbReference type="GO" id="GO:0016747">
    <property type="term" value="F:acyltransferase activity, transferring groups other than amino-acyl groups"/>
    <property type="evidence" value="ECO:0007669"/>
    <property type="project" value="InterPro"/>
</dbReference>
<dbReference type="SUPFAM" id="SSF55729">
    <property type="entry name" value="Acyl-CoA N-acyltransferases (Nat)"/>
    <property type="match status" value="1"/>
</dbReference>
<dbReference type="InterPro" id="IPR050832">
    <property type="entry name" value="Bact_Acetyltransf"/>
</dbReference>
<evidence type="ECO:0000313" key="4">
    <source>
        <dbReference type="EMBL" id="TQS44264.1"/>
    </source>
</evidence>
<organism evidence="4 5">
    <name type="scientific">Cryptosporangium phraense</name>
    <dbReference type="NCBI Taxonomy" id="2593070"/>
    <lineage>
        <taxon>Bacteria</taxon>
        <taxon>Bacillati</taxon>
        <taxon>Actinomycetota</taxon>
        <taxon>Actinomycetes</taxon>
        <taxon>Cryptosporangiales</taxon>
        <taxon>Cryptosporangiaceae</taxon>
        <taxon>Cryptosporangium</taxon>
    </lineage>
</organism>
<dbReference type="Gene3D" id="3.40.630.30">
    <property type="match status" value="1"/>
</dbReference>
<dbReference type="PANTHER" id="PTHR43877:SF2">
    <property type="entry name" value="AMINOALKYLPHOSPHONATE N-ACETYLTRANSFERASE-RELATED"/>
    <property type="match status" value="1"/>
</dbReference>
<dbReference type="CDD" id="cd04301">
    <property type="entry name" value="NAT_SF"/>
    <property type="match status" value="1"/>
</dbReference>
<dbReference type="AlphaFoldDB" id="A0A545ASG3"/>
<keyword evidence="2" id="KW-0012">Acyltransferase</keyword>
<feature type="domain" description="N-acetyltransferase" evidence="3">
    <location>
        <begin position="8"/>
        <end position="166"/>
    </location>
</feature>
<dbReference type="PANTHER" id="PTHR43877">
    <property type="entry name" value="AMINOALKYLPHOSPHONATE N-ACETYLTRANSFERASE-RELATED-RELATED"/>
    <property type="match status" value="1"/>
</dbReference>
<keyword evidence="5" id="KW-1185">Reference proteome</keyword>
<reference evidence="4 5" key="1">
    <citation type="submission" date="2019-07" db="EMBL/GenBank/DDBJ databases">
        <title>Cryptosporangium phraense sp. nov., isolated from plant litter.</title>
        <authorList>
            <person name="Suriyachadkun C."/>
        </authorList>
    </citation>
    <scope>NUCLEOTIDE SEQUENCE [LARGE SCALE GENOMIC DNA]</scope>
    <source>
        <strain evidence="4 5">A-T 5661</strain>
    </source>
</reference>
<dbReference type="Proteomes" id="UP000317982">
    <property type="component" value="Unassembled WGS sequence"/>
</dbReference>
<evidence type="ECO:0000256" key="1">
    <source>
        <dbReference type="ARBA" id="ARBA00022679"/>
    </source>
</evidence>
<evidence type="ECO:0000313" key="5">
    <source>
        <dbReference type="Proteomes" id="UP000317982"/>
    </source>
</evidence>
<evidence type="ECO:0000256" key="2">
    <source>
        <dbReference type="ARBA" id="ARBA00023315"/>
    </source>
</evidence>
<dbReference type="PROSITE" id="PS51186">
    <property type="entry name" value="GNAT"/>
    <property type="match status" value="1"/>
</dbReference>
<name>A0A545ASG3_9ACTN</name>
<keyword evidence="1 4" id="KW-0808">Transferase</keyword>
<dbReference type="Pfam" id="PF00583">
    <property type="entry name" value="Acetyltransf_1"/>
    <property type="match status" value="1"/>
</dbReference>
<evidence type="ECO:0000259" key="3">
    <source>
        <dbReference type="PROSITE" id="PS51186"/>
    </source>
</evidence>
<dbReference type="OrthoDB" id="70840at2"/>
<protein>
    <submittedName>
        <fullName evidence="4">GNAT family N-acetyltransferase</fullName>
    </submittedName>
</protein>
<dbReference type="InParanoid" id="A0A545ASG3"/>